<dbReference type="PANTHER" id="PTHR42695:SF5">
    <property type="entry name" value="GLUTAMINE AMIDOTRANSFERASE YLR126C-RELATED"/>
    <property type="match status" value="1"/>
</dbReference>
<feature type="region of interest" description="Disordered" evidence="2">
    <location>
        <begin position="139"/>
        <end position="216"/>
    </location>
</feature>
<comment type="similarity">
    <text evidence="1">Belongs to the peptidase C26 family.</text>
</comment>
<dbReference type="InterPro" id="IPR017926">
    <property type="entry name" value="GATASE"/>
</dbReference>
<sequence length="488" mass="50759">MKIAIFSCEDAEKWKGWTERLWSGLLKAGGNTFTTFRCYMGEFPDPTTCRDMYDAIVIGGSHYSAYDDLPWIRQLEQLLPQYINSGVRVVGCCFGHQILAKALGGTVGRNPSGKFVLGVENVFVDTPAARRCGLVLQSPLPPPLQPSQPSQLSPVVGGASLRGRGGRNTEGDPPAAGCSGGGSIASTGTGAAAPAAIARDAKDGEPDVGDGRGGRRGGGLVPERFCLRVLQSHGDQVLTLPPGASLLAMSGTAPHEMWALDNRCLAFQFHPELTPDLVYDKIWTALSASGRLSPEEAAVAEQQLKRGPEAVDSDIFLEALSGFLRAPLPEPQSQPATVAAAGESAEAAAGAAEAAATSGVQVAGELRQALEQRAAEAAEAVLGHMRTAAAAGMAAGTANAELLTALNKEAAAAYGRAAMATEGVSVQLTGIVADMHDPLKAALASLGALEAQLDRLDVVVGSLEAESRAMEEQVEAQAREARSRTQQQ</sequence>
<keyword evidence="5" id="KW-1185">Reference proteome</keyword>
<organism evidence="4 5">
    <name type="scientific">Volvox africanus</name>
    <dbReference type="NCBI Taxonomy" id="51714"/>
    <lineage>
        <taxon>Eukaryota</taxon>
        <taxon>Viridiplantae</taxon>
        <taxon>Chlorophyta</taxon>
        <taxon>core chlorophytes</taxon>
        <taxon>Chlorophyceae</taxon>
        <taxon>CS clade</taxon>
        <taxon>Chlamydomonadales</taxon>
        <taxon>Volvocaceae</taxon>
        <taxon>Volvox</taxon>
    </lineage>
</organism>
<feature type="compositionally biased region" description="Basic and acidic residues" evidence="2">
    <location>
        <begin position="199"/>
        <end position="213"/>
    </location>
</feature>
<dbReference type="InterPro" id="IPR029062">
    <property type="entry name" value="Class_I_gatase-like"/>
</dbReference>
<protein>
    <recommendedName>
        <fullName evidence="3">Glutamine amidotransferase domain-containing protein</fullName>
    </recommendedName>
</protein>
<dbReference type="Pfam" id="PF00117">
    <property type="entry name" value="GATase"/>
    <property type="match status" value="1"/>
</dbReference>
<evidence type="ECO:0000313" key="4">
    <source>
        <dbReference type="EMBL" id="GIL66970.1"/>
    </source>
</evidence>
<dbReference type="InterPro" id="IPR044992">
    <property type="entry name" value="ChyE-like"/>
</dbReference>
<dbReference type="GO" id="GO:0005829">
    <property type="term" value="C:cytosol"/>
    <property type="evidence" value="ECO:0007669"/>
    <property type="project" value="TreeGrafter"/>
</dbReference>
<accession>A0A8J4BRD4</accession>
<gene>
    <name evidence="4" type="ORF">Vafri_20470</name>
</gene>
<feature type="region of interest" description="Disordered" evidence="2">
    <location>
        <begin position="469"/>
        <end position="488"/>
    </location>
</feature>
<evidence type="ECO:0000313" key="5">
    <source>
        <dbReference type="Proteomes" id="UP000747399"/>
    </source>
</evidence>
<evidence type="ECO:0000256" key="1">
    <source>
        <dbReference type="ARBA" id="ARBA00011083"/>
    </source>
</evidence>
<evidence type="ECO:0000256" key="2">
    <source>
        <dbReference type="SAM" id="MobiDB-lite"/>
    </source>
</evidence>
<proteinExistence type="inferred from homology"/>
<dbReference type="SUPFAM" id="SSF52317">
    <property type="entry name" value="Class I glutamine amidotransferase-like"/>
    <property type="match status" value="1"/>
</dbReference>
<evidence type="ECO:0000259" key="3">
    <source>
        <dbReference type="Pfam" id="PF00117"/>
    </source>
</evidence>
<dbReference type="Gene3D" id="3.40.50.880">
    <property type="match status" value="2"/>
</dbReference>
<dbReference type="Proteomes" id="UP000747399">
    <property type="component" value="Unassembled WGS sequence"/>
</dbReference>
<reference evidence="4" key="1">
    <citation type="journal article" date="2021" name="Proc. Natl. Acad. Sci. U.S.A.">
        <title>Three genomes in the algal genus Volvox reveal the fate of a haploid sex-determining region after a transition to homothallism.</title>
        <authorList>
            <person name="Yamamoto K."/>
            <person name="Hamaji T."/>
            <person name="Kawai-Toyooka H."/>
            <person name="Matsuzaki R."/>
            <person name="Takahashi F."/>
            <person name="Nishimura Y."/>
            <person name="Kawachi M."/>
            <person name="Noguchi H."/>
            <person name="Minakuchi Y."/>
            <person name="Umen J.G."/>
            <person name="Toyoda A."/>
            <person name="Nozaki H."/>
        </authorList>
    </citation>
    <scope>NUCLEOTIDE SEQUENCE</scope>
    <source>
        <strain evidence="4">NIES-3780</strain>
    </source>
</reference>
<dbReference type="CDD" id="cd01741">
    <property type="entry name" value="GATase1_1"/>
    <property type="match status" value="1"/>
</dbReference>
<name>A0A8J4BRD4_9CHLO</name>
<dbReference type="EMBL" id="BNCO01000092">
    <property type="protein sequence ID" value="GIL66970.1"/>
    <property type="molecule type" value="Genomic_DNA"/>
</dbReference>
<feature type="compositionally biased region" description="Low complexity" evidence="2">
    <location>
        <begin position="184"/>
        <end position="198"/>
    </location>
</feature>
<feature type="domain" description="Glutamine amidotransferase" evidence="3">
    <location>
        <begin position="50"/>
        <end position="111"/>
    </location>
</feature>
<dbReference type="AlphaFoldDB" id="A0A8J4BRD4"/>
<comment type="caution">
    <text evidence="4">The sequence shown here is derived from an EMBL/GenBank/DDBJ whole genome shotgun (WGS) entry which is preliminary data.</text>
</comment>
<dbReference type="PANTHER" id="PTHR42695">
    <property type="entry name" value="GLUTAMINE AMIDOTRANSFERASE YLR126C-RELATED"/>
    <property type="match status" value="1"/>
</dbReference>